<proteinExistence type="inferred from homology"/>
<keyword evidence="6" id="KW-0539">Nucleus</keyword>
<protein>
    <recommendedName>
        <fullName evidence="9">Core Histone H2A/H2B/H3 domain-containing protein</fullName>
    </recommendedName>
</protein>
<dbReference type="FunFam" id="1.10.20.10:FF:000085">
    <property type="entry name" value="Histone H3.2"/>
    <property type="match status" value="1"/>
</dbReference>
<dbReference type="Pfam" id="PF00125">
    <property type="entry name" value="Histone"/>
    <property type="match status" value="1"/>
</dbReference>
<evidence type="ECO:0000256" key="2">
    <source>
        <dbReference type="ARBA" id="ARBA00004286"/>
    </source>
</evidence>
<dbReference type="SMART" id="SM00428">
    <property type="entry name" value="H3"/>
    <property type="match status" value="1"/>
</dbReference>
<evidence type="ECO:0000256" key="4">
    <source>
        <dbReference type="ARBA" id="ARBA00022454"/>
    </source>
</evidence>
<organism evidence="10">
    <name type="scientific">Elphidium margaritaceum</name>
    <dbReference type="NCBI Taxonomy" id="933848"/>
    <lineage>
        <taxon>Eukaryota</taxon>
        <taxon>Sar</taxon>
        <taxon>Rhizaria</taxon>
        <taxon>Retaria</taxon>
        <taxon>Foraminifera</taxon>
        <taxon>Rotaliida</taxon>
        <taxon>Elphidiidae</taxon>
        <taxon>Elphidium</taxon>
    </lineage>
</organism>
<evidence type="ECO:0000256" key="6">
    <source>
        <dbReference type="ARBA" id="ARBA00023242"/>
    </source>
</evidence>
<dbReference type="SUPFAM" id="SSF47113">
    <property type="entry name" value="Histone-fold"/>
    <property type="match status" value="1"/>
</dbReference>
<dbReference type="GO" id="GO:0030527">
    <property type="term" value="F:structural constituent of chromatin"/>
    <property type="evidence" value="ECO:0007669"/>
    <property type="project" value="InterPro"/>
</dbReference>
<dbReference type="AlphaFoldDB" id="A0A7S0TE83"/>
<feature type="compositionally biased region" description="Basic and acidic residues" evidence="8">
    <location>
        <begin position="31"/>
        <end position="47"/>
    </location>
</feature>
<feature type="region of interest" description="Disordered" evidence="8">
    <location>
        <begin position="31"/>
        <end position="64"/>
    </location>
</feature>
<accession>A0A7S0TE83</accession>
<sequence>MHPLFNEMQQWLNNEDDTQLKDAYETVTQEDVKADQDAVTEAEKEEKLEEEEQKNAGLKKAPHVRPHRFRPGTVALREIRRYQRSHKLLIAKAEFESVVSAMVYSFYPRNITFQQTAMHALQEAAESYLVSFFENANLFALHAHRVNVCPEDIQTAITMLRKHS</sequence>
<comment type="subcellular location">
    <subcellularLocation>
        <location evidence="2">Chromosome</location>
    </subcellularLocation>
    <subcellularLocation>
        <location evidence="1">Nucleus</location>
    </subcellularLocation>
</comment>
<keyword evidence="4" id="KW-0158">Chromosome</keyword>
<keyword evidence="7" id="KW-0544">Nucleosome core</keyword>
<evidence type="ECO:0000256" key="3">
    <source>
        <dbReference type="ARBA" id="ARBA00010343"/>
    </source>
</evidence>
<reference evidence="10" key="1">
    <citation type="submission" date="2021-01" db="EMBL/GenBank/DDBJ databases">
        <authorList>
            <person name="Corre E."/>
            <person name="Pelletier E."/>
            <person name="Niang G."/>
            <person name="Scheremetjew M."/>
            <person name="Finn R."/>
            <person name="Kale V."/>
            <person name="Holt S."/>
            <person name="Cochrane G."/>
            <person name="Meng A."/>
            <person name="Brown T."/>
            <person name="Cohen L."/>
        </authorList>
    </citation>
    <scope>NUCLEOTIDE SEQUENCE</scope>
</reference>
<dbReference type="GO" id="GO:0005634">
    <property type="term" value="C:nucleus"/>
    <property type="evidence" value="ECO:0007669"/>
    <property type="project" value="UniProtKB-SubCell"/>
</dbReference>
<evidence type="ECO:0000256" key="8">
    <source>
        <dbReference type="SAM" id="MobiDB-lite"/>
    </source>
</evidence>
<feature type="domain" description="Core Histone H2A/H2B/H3" evidence="9">
    <location>
        <begin position="71"/>
        <end position="157"/>
    </location>
</feature>
<keyword evidence="5" id="KW-0238">DNA-binding</keyword>
<evidence type="ECO:0000313" key="10">
    <source>
        <dbReference type="EMBL" id="CAD8731592.1"/>
    </source>
</evidence>
<evidence type="ECO:0000256" key="7">
    <source>
        <dbReference type="ARBA" id="ARBA00023269"/>
    </source>
</evidence>
<evidence type="ECO:0000259" key="9">
    <source>
        <dbReference type="Pfam" id="PF00125"/>
    </source>
</evidence>
<evidence type="ECO:0000256" key="5">
    <source>
        <dbReference type="ARBA" id="ARBA00023125"/>
    </source>
</evidence>
<dbReference type="GO" id="GO:0046982">
    <property type="term" value="F:protein heterodimerization activity"/>
    <property type="evidence" value="ECO:0007669"/>
    <property type="project" value="InterPro"/>
</dbReference>
<dbReference type="PANTHER" id="PTHR11426">
    <property type="entry name" value="HISTONE H3"/>
    <property type="match status" value="1"/>
</dbReference>
<dbReference type="Gene3D" id="1.10.20.10">
    <property type="entry name" value="Histone, subunit A"/>
    <property type="match status" value="1"/>
</dbReference>
<dbReference type="GO" id="GO:0000786">
    <property type="term" value="C:nucleosome"/>
    <property type="evidence" value="ECO:0007669"/>
    <property type="project" value="UniProtKB-KW"/>
</dbReference>
<evidence type="ECO:0000256" key="1">
    <source>
        <dbReference type="ARBA" id="ARBA00004123"/>
    </source>
</evidence>
<comment type="similarity">
    <text evidence="3">Belongs to the histone H3 family.</text>
</comment>
<dbReference type="InterPro" id="IPR007125">
    <property type="entry name" value="H2A/H2B/H3"/>
</dbReference>
<gene>
    <name evidence="10" type="ORF">EMAR1385_LOCUS471</name>
</gene>
<name>A0A7S0TE83_9EUKA</name>
<dbReference type="CDD" id="cd22911">
    <property type="entry name" value="HFD_H3"/>
    <property type="match status" value="1"/>
</dbReference>
<dbReference type="EMBL" id="HBFI01000654">
    <property type="protein sequence ID" value="CAD8731592.1"/>
    <property type="molecule type" value="Transcribed_RNA"/>
</dbReference>
<dbReference type="GO" id="GO:0003677">
    <property type="term" value="F:DNA binding"/>
    <property type="evidence" value="ECO:0007669"/>
    <property type="project" value="UniProtKB-KW"/>
</dbReference>
<dbReference type="InterPro" id="IPR009072">
    <property type="entry name" value="Histone-fold"/>
</dbReference>
<dbReference type="InterPro" id="IPR000164">
    <property type="entry name" value="Histone_H3/CENP-A"/>
</dbReference>